<organism evidence="2 3">
    <name type="scientific">Candidatus Nomurabacteria bacterium RIFCSPLOWO2_12_FULL_46_14</name>
    <dbReference type="NCBI Taxonomy" id="1801797"/>
    <lineage>
        <taxon>Bacteria</taxon>
        <taxon>Candidatus Nomuraibacteriota</taxon>
    </lineage>
</organism>
<proteinExistence type="predicted"/>
<gene>
    <name evidence="2" type="ORF">A3G06_00495</name>
</gene>
<accession>A0A1F6YCT1</accession>
<name>A0A1F6YCT1_9BACT</name>
<keyword evidence="1" id="KW-0472">Membrane</keyword>
<sequence length="117" mass="13057">MKALAIKIKNYGESVSIVNNNNMARRLLHLLLSSLFALGIFYILILSSMVYNIVERKTLEAQAQTIGNEVRELELNYLSLAGGIDFKLSQTLGFKEIQARYAARQALGSVRLPANEI</sequence>
<reference evidence="2 3" key="1">
    <citation type="journal article" date="2016" name="Nat. Commun.">
        <title>Thousands of microbial genomes shed light on interconnected biogeochemical processes in an aquifer system.</title>
        <authorList>
            <person name="Anantharaman K."/>
            <person name="Brown C.T."/>
            <person name="Hug L.A."/>
            <person name="Sharon I."/>
            <person name="Castelle C.J."/>
            <person name="Probst A.J."/>
            <person name="Thomas B.C."/>
            <person name="Singh A."/>
            <person name="Wilkins M.J."/>
            <person name="Karaoz U."/>
            <person name="Brodie E.L."/>
            <person name="Williams K.H."/>
            <person name="Hubbard S.S."/>
            <person name="Banfield J.F."/>
        </authorList>
    </citation>
    <scope>NUCLEOTIDE SEQUENCE [LARGE SCALE GENOMIC DNA]</scope>
</reference>
<keyword evidence="1" id="KW-1133">Transmembrane helix</keyword>
<evidence type="ECO:0000313" key="2">
    <source>
        <dbReference type="EMBL" id="OGJ04178.1"/>
    </source>
</evidence>
<feature type="transmembrane region" description="Helical" evidence="1">
    <location>
        <begin position="30"/>
        <end position="54"/>
    </location>
</feature>
<evidence type="ECO:0000256" key="1">
    <source>
        <dbReference type="SAM" id="Phobius"/>
    </source>
</evidence>
<protein>
    <recommendedName>
        <fullName evidence="4">Cell division protein FtsL</fullName>
    </recommendedName>
</protein>
<evidence type="ECO:0000313" key="3">
    <source>
        <dbReference type="Proteomes" id="UP000176192"/>
    </source>
</evidence>
<dbReference type="Proteomes" id="UP000176192">
    <property type="component" value="Unassembled WGS sequence"/>
</dbReference>
<dbReference type="EMBL" id="MFVV01000006">
    <property type="protein sequence ID" value="OGJ04178.1"/>
    <property type="molecule type" value="Genomic_DNA"/>
</dbReference>
<dbReference type="AlphaFoldDB" id="A0A1F6YCT1"/>
<comment type="caution">
    <text evidence="2">The sequence shown here is derived from an EMBL/GenBank/DDBJ whole genome shotgun (WGS) entry which is preliminary data.</text>
</comment>
<dbReference type="STRING" id="1801797.A3G06_00495"/>
<evidence type="ECO:0008006" key="4">
    <source>
        <dbReference type="Google" id="ProtNLM"/>
    </source>
</evidence>
<keyword evidence="1" id="KW-0812">Transmembrane</keyword>